<comment type="caution">
    <text evidence="2">The sequence shown here is derived from an EMBL/GenBank/DDBJ whole genome shotgun (WGS) entry which is preliminary data.</text>
</comment>
<reference evidence="3" key="1">
    <citation type="submission" date="2016-07" db="EMBL/GenBank/DDBJ databases">
        <authorList>
            <person name="Florea S."/>
            <person name="Webb J.S."/>
            <person name="Jaromczyk J."/>
            <person name="Schardl C.L."/>
        </authorList>
    </citation>
    <scope>NUCLEOTIDE SEQUENCE [LARGE SCALE GENOMIC DNA]</scope>
    <source>
        <strain evidence="3">IPBSL-7</strain>
    </source>
</reference>
<dbReference type="InterPro" id="IPR011576">
    <property type="entry name" value="Pyridox_Oxase_N"/>
</dbReference>
<dbReference type="PANTHER" id="PTHR39336">
    <property type="entry name" value="PYRIDOXAMINE PHOSPHATE OXIDASE FAMILY PROTEIN (AFU_ORTHOLOGUE AFUA_6G11440)"/>
    <property type="match status" value="1"/>
</dbReference>
<dbReference type="Pfam" id="PF01243">
    <property type="entry name" value="PNPOx_N"/>
    <property type="match status" value="1"/>
</dbReference>
<accession>A0A1C0AKQ5</accession>
<evidence type="ECO:0000313" key="3">
    <source>
        <dbReference type="Proteomes" id="UP000093501"/>
    </source>
</evidence>
<protein>
    <submittedName>
        <fullName evidence="2">Pyridoxamine 5'-phosphate oxidase</fullName>
    </submittedName>
</protein>
<feature type="domain" description="Pyridoxamine 5'-phosphate oxidase N-terminal" evidence="1">
    <location>
        <begin position="9"/>
        <end position="106"/>
    </location>
</feature>
<dbReference type="SUPFAM" id="SSF50475">
    <property type="entry name" value="FMN-binding split barrel"/>
    <property type="match status" value="1"/>
</dbReference>
<evidence type="ECO:0000259" key="1">
    <source>
        <dbReference type="Pfam" id="PF01243"/>
    </source>
</evidence>
<dbReference type="AlphaFoldDB" id="A0A1C0AKQ5"/>
<sequence length="180" mass="19823">MGKQFPEISPKLRAFIEAQHLFFVATAARDGRVNVSPKGLDSLRVVDAHRVVWVNAVGSGNETAAHLLDHPRMTLMFCSFDAKPQILRLYGTARAIHRGDDGWDELLGLFPEFVGARNIFDVAVDLAQTSCGFGVPLMDFVSDRDTMSDWLVKKGDGGLRAYERQHNLVSLDGLPTGLPT</sequence>
<dbReference type="PANTHER" id="PTHR39336:SF1">
    <property type="entry name" value="PYRIDOXAMINE PHOSPHATE OXIDASE FAMILY PROTEIN (AFU_ORTHOLOGUE AFUA_6G11440)"/>
    <property type="match status" value="1"/>
</dbReference>
<dbReference type="RefSeq" id="WP_068751803.1">
    <property type="nucleotide sequence ID" value="NZ_LR214441.1"/>
</dbReference>
<organism evidence="2 3">
    <name type="scientific">Tessaracoccus lapidicaptus</name>
    <dbReference type="NCBI Taxonomy" id="1427523"/>
    <lineage>
        <taxon>Bacteria</taxon>
        <taxon>Bacillati</taxon>
        <taxon>Actinomycetota</taxon>
        <taxon>Actinomycetes</taxon>
        <taxon>Propionibacteriales</taxon>
        <taxon>Propionibacteriaceae</taxon>
        <taxon>Tessaracoccus</taxon>
    </lineage>
</organism>
<name>A0A1C0AKQ5_9ACTN</name>
<keyword evidence="3" id="KW-1185">Reference proteome</keyword>
<evidence type="ECO:0000313" key="2">
    <source>
        <dbReference type="EMBL" id="OCL33237.1"/>
    </source>
</evidence>
<dbReference type="Proteomes" id="UP000093501">
    <property type="component" value="Unassembled WGS sequence"/>
</dbReference>
<gene>
    <name evidence="2" type="ORF">BCR15_05220</name>
</gene>
<dbReference type="Gene3D" id="2.30.110.10">
    <property type="entry name" value="Electron Transport, Fmn-binding Protein, Chain A"/>
    <property type="match status" value="1"/>
</dbReference>
<dbReference type="InterPro" id="IPR012349">
    <property type="entry name" value="Split_barrel_FMN-bd"/>
</dbReference>
<proteinExistence type="predicted"/>
<dbReference type="EMBL" id="MBQD01000022">
    <property type="protein sequence ID" value="OCL33237.1"/>
    <property type="molecule type" value="Genomic_DNA"/>
</dbReference>